<gene>
    <name evidence="11" type="primary">pnuC</name>
    <name evidence="11" type="ORF">KK488_07305</name>
</gene>
<evidence type="ECO:0000256" key="4">
    <source>
        <dbReference type="ARBA" id="ARBA00017522"/>
    </source>
</evidence>
<comment type="subcellular location">
    <subcellularLocation>
        <location evidence="2">Cell membrane</location>
        <topology evidence="2">Multi-pass membrane protein</topology>
    </subcellularLocation>
</comment>
<organism evidence="11 12">
    <name type="scientific">Sphingobium nicotianae</name>
    <dbReference type="NCBI Taxonomy" id="2782607"/>
    <lineage>
        <taxon>Bacteria</taxon>
        <taxon>Pseudomonadati</taxon>
        <taxon>Pseudomonadota</taxon>
        <taxon>Alphaproteobacteria</taxon>
        <taxon>Sphingomonadales</taxon>
        <taxon>Sphingomonadaceae</taxon>
        <taxon>Sphingobium</taxon>
    </lineage>
</organism>
<dbReference type="InterPro" id="IPR006419">
    <property type="entry name" value="NMN_transpt_PnuC"/>
</dbReference>
<dbReference type="GO" id="GO:0005886">
    <property type="term" value="C:plasma membrane"/>
    <property type="evidence" value="ECO:0007669"/>
    <property type="project" value="UniProtKB-SubCell"/>
</dbReference>
<dbReference type="Pfam" id="PF04973">
    <property type="entry name" value="NMN_transporter"/>
    <property type="match status" value="1"/>
</dbReference>
<name>A0A9X1DBC2_9SPHN</name>
<dbReference type="GO" id="GO:0034257">
    <property type="term" value="F:nicotinamide riboside transmembrane transporter activity"/>
    <property type="evidence" value="ECO:0007669"/>
    <property type="project" value="InterPro"/>
</dbReference>
<dbReference type="PANTHER" id="PTHR36122">
    <property type="entry name" value="NICOTINAMIDE RIBOSIDE TRANSPORTER PNUC"/>
    <property type="match status" value="1"/>
</dbReference>
<comment type="caution">
    <text evidence="11">The sequence shown here is derived from an EMBL/GenBank/DDBJ whole genome shotgun (WGS) entry which is preliminary data.</text>
</comment>
<reference evidence="11" key="1">
    <citation type="submission" date="2021-05" db="EMBL/GenBank/DDBJ databases">
        <title>Genome of Sphingobium sp. strain.</title>
        <authorList>
            <person name="Fan R."/>
        </authorList>
    </citation>
    <scope>NUCLEOTIDE SEQUENCE</scope>
    <source>
        <strain evidence="11">H33</strain>
    </source>
</reference>
<comment type="function">
    <text evidence="1">Required for nicotinamide riboside transport across the inner membrane.</text>
</comment>
<feature type="transmembrane region" description="Helical" evidence="10">
    <location>
        <begin position="50"/>
        <end position="67"/>
    </location>
</feature>
<protein>
    <recommendedName>
        <fullName evidence="4">Nicotinamide riboside transporter PnuC</fullName>
    </recommendedName>
</protein>
<keyword evidence="9 10" id="KW-0472">Membrane</keyword>
<feature type="transmembrane region" description="Helical" evidence="10">
    <location>
        <begin position="27"/>
        <end position="44"/>
    </location>
</feature>
<keyword evidence="8 10" id="KW-1133">Transmembrane helix</keyword>
<dbReference type="PANTHER" id="PTHR36122:SF2">
    <property type="entry name" value="NICOTINAMIDE RIBOSIDE TRANSPORTER PNUC"/>
    <property type="match status" value="1"/>
</dbReference>
<keyword evidence="12" id="KW-1185">Reference proteome</keyword>
<feature type="transmembrane region" description="Helical" evidence="10">
    <location>
        <begin position="160"/>
        <end position="180"/>
    </location>
</feature>
<proteinExistence type="inferred from homology"/>
<evidence type="ECO:0000313" key="11">
    <source>
        <dbReference type="EMBL" id="MBT2186755.1"/>
    </source>
</evidence>
<evidence type="ECO:0000256" key="3">
    <source>
        <dbReference type="ARBA" id="ARBA00006669"/>
    </source>
</evidence>
<dbReference type="RefSeq" id="WP_214622497.1">
    <property type="nucleotide sequence ID" value="NZ_JAHGAW010000004.1"/>
</dbReference>
<feature type="transmembrane region" description="Helical" evidence="10">
    <location>
        <begin position="87"/>
        <end position="106"/>
    </location>
</feature>
<dbReference type="EMBL" id="JAHGAW010000004">
    <property type="protein sequence ID" value="MBT2186755.1"/>
    <property type="molecule type" value="Genomic_DNA"/>
</dbReference>
<evidence type="ECO:0000313" key="12">
    <source>
        <dbReference type="Proteomes" id="UP001138757"/>
    </source>
</evidence>
<evidence type="ECO:0000256" key="8">
    <source>
        <dbReference type="ARBA" id="ARBA00022989"/>
    </source>
</evidence>
<accession>A0A9X1DBC2</accession>
<feature type="transmembrane region" description="Helical" evidence="10">
    <location>
        <begin position="112"/>
        <end position="132"/>
    </location>
</feature>
<keyword evidence="6" id="KW-1003">Cell membrane</keyword>
<evidence type="ECO:0000256" key="7">
    <source>
        <dbReference type="ARBA" id="ARBA00022692"/>
    </source>
</evidence>
<evidence type="ECO:0000256" key="5">
    <source>
        <dbReference type="ARBA" id="ARBA00022448"/>
    </source>
</evidence>
<dbReference type="AlphaFoldDB" id="A0A9X1DBC2"/>
<feature type="transmembrane region" description="Helical" evidence="10">
    <location>
        <begin position="139"/>
        <end position="154"/>
    </location>
</feature>
<comment type="similarity">
    <text evidence="3">Belongs to the nicotinamide ribonucleoside (NR) uptake permease (TC 4.B.1) family.</text>
</comment>
<dbReference type="NCBIfam" id="TIGR01528">
    <property type="entry name" value="NMN_trans_PnuC"/>
    <property type="match status" value="1"/>
</dbReference>
<evidence type="ECO:0000256" key="6">
    <source>
        <dbReference type="ARBA" id="ARBA00022475"/>
    </source>
</evidence>
<sequence length="189" mass="21518">MSNLEIIAVILGLANILLIVRRSLWNYPLGIAMVSLYFLIFLEAKLYSDMLLQLFFLALNVYGWLNWNNARTQDAGVPVRWLGRRGFLIWASGAIAASLGWGLLMHKQTDAAFPYWDASVAMCSVLAQLLLARRYIDNWIWWIIVDALAIPLYWQKGLQLTSGLYGVFLLISVAGLIEWIRTRRRIAAA</sequence>
<evidence type="ECO:0000256" key="2">
    <source>
        <dbReference type="ARBA" id="ARBA00004651"/>
    </source>
</evidence>
<evidence type="ECO:0000256" key="1">
    <source>
        <dbReference type="ARBA" id="ARBA00002672"/>
    </source>
</evidence>
<dbReference type="Proteomes" id="UP001138757">
    <property type="component" value="Unassembled WGS sequence"/>
</dbReference>
<evidence type="ECO:0000256" key="10">
    <source>
        <dbReference type="SAM" id="Phobius"/>
    </source>
</evidence>
<evidence type="ECO:0000256" key="9">
    <source>
        <dbReference type="ARBA" id="ARBA00023136"/>
    </source>
</evidence>
<feature type="transmembrane region" description="Helical" evidence="10">
    <location>
        <begin position="6"/>
        <end position="20"/>
    </location>
</feature>
<keyword evidence="5" id="KW-0813">Transport</keyword>
<keyword evidence="7 10" id="KW-0812">Transmembrane</keyword>